<dbReference type="InterPro" id="IPR050135">
    <property type="entry name" value="dGTPase-like"/>
</dbReference>
<sequence length="451" mass="52811">MSQTPVSTPKKRSPCEMVKPNIIKRRQSNIKTENFYNERLSCDCETITKTIEFQRLRRIKQLGTAHYVFPSGTHTRYEHSLGVAQLANKMVRELNIKQCQKEEVDKNDYVTSQDAKLIEIAGLCHDLGHGPFSHLYERLMKARNIHFNHEEQSAKIFHRIVDQNQIDLTEEEIKIVKSLITNEGDCDKSWRRQIISNEENGIDVDRLDYLRRDSHHLNLPLHFKVQEIIQNCAIVNNNICYFREIRSDIASFFTNRYSLYSDVYLNDDATSVELMFTDLLAESYNYIPLLQSDPNDLDKFIQLDDGIVDQIRFTEKPELQKAKAILHRVERGDFYQIVSKIIQTEENKLLLNDLTPEQICCAASNLRPEDIIVDNQSIVLAREYNWNKIPFIESNDSKEFCYLTPPTVYPTETKTQFKRVYARDRNKVDEIKKAVNAFFNHNQLHPSILME</sequence>
<feature type="domain" description="HD" evidence="1">
    <location>
        <begin position="76"/>
        <end position="210"/>
    </location>
</feature>
<dbReference type="PROSITE" id="PS51831">
    <property type="entry name" value="HD"/>
    <property type="match status" value="1"/>
</dbReference>
<evidence type="ECO:0000313" key="3">
    <source>
        <dbReference type="Proteomes" id="UP000078387"/>
    </source>
</evidence>
<evidence type="ECO:0000259" key="1">
    <source>
        <dbReference type="PROSITE" id="PS51831"/>
    </source>
</evidence>
<name>A0A5K1UBD8_ENTHI</name>
<evidence type="ECO:0000313" key="2">
    <source>
        <dbReference type="EMBL" id="GAT92179.1"/>
    </source>
</evidence>
<dbReference type="VEuPathDB" id="AmoebaDB:EHI_110510"/>
<dbReference type="PANTHER" id="PTHR11373:SF4">
    <property type="entry name" value="DEOXYNUCLEOSIDE TRIPHOSPHATE TRIPHOSPHOHYDROLASE SAMHD1"/>
    <property type="match status" value="1"/>
</dbReference>
<organism evidence="2 3">
    <name type="scientific">Entamoeba histolytica</name>
    <dbReference type="NCBI Taxonomy" id="5759"/>
    <lineage>
        <taxon>Eukaryota</taxon>
        <taxon>Amoebozoa</taxon>
        <taxon>Evosea</taxon>
        <taxon>Archamoebae</taxon>
        <taxon>Mastigamoebida</taxon>
        <taxon>Entamoebidae</taxon>
        <taxon>Entamoeba</taxon>
    </lineage>
</organism>
<dbReference type="GO" id="GO:0008832">
    <property type="term" value="F:dGTPase activity"/>
    <property type="evidence" value="ECO:0007669"/>
    <property type="project" value="TreeGrafter"/>
</dbReference>
<protein>
    <recommendedName>
        <fullName evidence="1">HD domain-containing protein</fullName>
    </recommendedName>
</protein>
<dbReference type="EMBL" id="BDEQ01000001">
    <property type="protein sequence ID" value="GAT92179.1"/>
    <property type="molecule type" value="Genomic_DNA"/>
</dbReference>
<dbReference type="SMART" id="SM00471">
    <property type="entry name" value="HDc"/>
    <property type="match status" value="1"/>
</dbReference>
<comment type="caution">
    <text evidence="2">The sequence shown here is derived from an EMBL/GenBank/DDBJ whole genome shotgun (WGS) entry which is preliminary data.</text>
</comment>
<proteinExistence type="predicted"/>
<dbReference type="PANTHER" id="PTHR11373">
    <property type="entry name" value="DEOXYNUCLEOSIDE TRIPHOSPHATE TRIPHOSPHOHYDROLASE"/>
    <property type="match status" value="1"/>
</dbReference>
<dbReference type="Pfam" id="PF01966">
    <property type="entry name" value="HD"/>
    <property type="match status" value="1"/>
</dbReference>
<dbReference type="Gene3D" id="1.10.3210.10">
    <property type="entry name" value="Hypothetical protein af1432"/>
    <property type="match status" value="1"/>
</dbReference>
<dbReference type="OMA" id="QVHGYIK"/>
<dbReference type="VEuPathDB" id="AmoebaDB:EHI5A_194480"/>
<dbReference type="AlphaFoldDB" id="A0A5K1UBD8"/>
<dbReference type="VEuPathDB" id="AmoebaDB:KM1_305770"/>
<dbReference type="InterPro" id="IPR003607">
    <property type="entry name" value="HD/PDEase_dom"/>
</dbReference>
<accession>A0A5K1UBD8</accession>
<dbReference type="FunFam" id="1.10.3210.10:FF:000056">
    <property type="entry name" value="Sam/hd domain containing protein"/>
    <property type="match status" value="1"/>
</dbReference>
<dbReference type="GO" id="GO:0006203">
    <property type="term" value="P:dGTP catabolic process"/>
    <property type="evidence" value="ECO:0007669"/>
    <property type="project" value="TreeGrafter"/>
</dbReference>
<reference evidence="2 3" key="1">
    <citation type="submission" date="2016-05" db="EMBL/GenBank/DDBJ databases">
        <title>First whole genome sequencing of Entamoeba histolytica HM1:IMSS-clone-6.</title>
        <authorList>
            <person name="Mukherjee Avik.K."/>
            <person name="Izumyama S."/>
            <person name="Nakada-Tsukui K."/>
            <person name="Nozaki T."/>
        </authorList>
    </citation>
    <scope>NUCLEOTIDE SEQUENCE [LARGE SCALE GENOMIC DNA]</scope>
    <source>
        <strain evidence="2 3">HM1:IMSS clone 6</strain>
    </source>
</reference>
<dbReference type="VEuPathDB" id="AmoebaDB:EHI7A_202870"/>
<dbReference type="Proteomes" id="UP000078387">
    <property type="component" value="Unassembled WGS sequence"/>
</dbReference>
<dbReference type="InterPro" id="IPR006674">
    <property type="entry name" value="HD_domain"/>
</dbReference>
<dbReference type="GO" id="GO:0005634">
    <property type="term" value="C:nucleus"/>
    <property type="evidence" value="ECO:0007669"/>
    <property type="project" value="TreeGrafter"/>
</dbReference>
<gene>
    <name evidence="2" type="ORF">CL6EHI_110510</name>
</gene>
<dbReference type="CDD" id="cd00077">
    <property type="entry name" value="HDc"/>
    <property type="match status" value="1"/>
</dbReference>
<dbReference type="SUPFAM" id="SSF109604">
    <property type="entry name" value="HD-domain/PDEase-like"/>
    <property type="match status" value="1"/>
</dbReference>